<comment type="caution">
    <text evidence="2">The sequence shown here is derived from an EMBL/GenBank/DDBJ whole genome shotgun (WGS) entry which is preliminary data.</text>
</comment>
<dbReference type="EMBL" id="WNKQ01000022">
    <property type="protein sequence ID" value="KAF5844524.1"/>
    <property type="molecule type" value="Genomic_DNA"/>
</dbReference>
<evidence type="ECO:0000313" key="3">
    <source>
        <dbReference type="Proteomes" id="UP000624244"/>
    </source>
</evidence>
<accession>A0A8H5Z9K1</accession>
<protein>
    <submittedName>
        <fullName evidence="2">Uncharacterized protein</fullName>
    </submittedName>
</protein>
<sequence length="152" mass="16099">MDYGPLAKSLGRWALTDSCCQPTASEVKGDALLTSYLWTADGPPKTLPSAGLAHAIKDQESQSHLSRLSDDTSNHASTVTPLPFPPGRPGLVTRSASLLPTHARVYTNIRDPSSYLHAAMQPCSHADKHGVALVQASAIAMAHAQPSEGLYD</sequence>
<feature type="region of interest" description="Disordered" evidence="1">
    <location>
        <begin position="60"/>
        <end position="89"/>
    </location>
</feature>
<name>A0A8H5Z9K1_COCSA</name>
<dbReference type="Proteomes" id="UP000624244">
    <property type="component" value="Unassembled WGS sequence"/>
</dbReference>
<organism evidence="2 3">
    <name type="scientific">Cochliobolus sativus</name>
    <name type="common">Common root rot and spot blotch fungus</name>
    <name type="synonym">Bipolaris sorokiniana</name>
    <dbReference type="NCBI Taxonomy" id="45130"/>
    <lineage>
        <taxon>Eukaryota</taxon>
        <taxon>Fungi</taxon>
        <taxon>Dikarya</taxon>
        <taxon>Ascomycota</taxon>
        <taxon>Pezizomycotina</taxon>
        <taxon>Dothideomycetes</taxon>
        <taxon>Pleosporomycetidae</taxon>
        <taxon>Pleosporales</taxon>
        <taxon>Pleosporineae</taxon>
        <taxon>Pleosporaceae</taxon>
        <taxon>Bipolaris</taxon>
    </lineage>
</organism>
<proteinExistence type="predicted"/>
<feature type="compositionally biased region" description="Basic and acidic residues" evidence="1">
    <location>
        <begin position="60"/>
        <end position="73"/>
    </location>
</feature>
<evidence type="ECO:0000313" key="2">
    <source>
        <dbReference type="EMBL" id="KAF5844524.1"/>
    </source>
</evidence>
<gene>
    <name evidence="2" type="ORF">GGP41_007550</name>
</gene>
<reference evidence="2" key="1">
    <citation type="submission" date="2019-11" db="EMBL/GenBank/DDBJ databases">
        <title>Bipolaris sorokiniana Genome sequencing.</title>
        <authorList>
            <person name="Wang H."/>
        </authorList>
    </citation>
    <scope>NUCLEOTIDE SEQUENCE</scope>
</reference>
<dbReference type="AlphaFoldDB" id="A0A8H5Z9K1"/>
<evidence type="ECO:0000256" key="1">
    <source>
        <dbReference type="SAM" id="MobiDB-lite"/>
    </source>
</evidence>